<evidence type="ECO:0000313" key="3">
    <source>
        <dbReference type="Proteomes" id="UP001314229"/>
    </source>
</evidence>
<keyword evidence="1" id="KW-0472">Membrane</keyword>
<keyword evidence="1" id="KW-1133">Transmembrane helix</keyword>
<reference evidence="2 3" key="1">
    <citation type="submission" date="2024-01" db="EMBL/GenBank/DDBJ databases">
        <authorList>
            <person name="Alioto T."/>
            <person name="Alioto T."/>
            <person name="Gomez Garrido J."/>
        </authorList>
    </citation>
    <scope>NUCLEOTIDE SEQUENCE [LARGE SCALE GENOMIC DNA]</scope>
</reference>
<name>A0AAV1P163_SCOSC</name>
<gene>
    <name evidence="2" type="ORF">FSCOSCO3_A020165</name>
</gene>
<comment type="caution">
    <text evidence="2">The sequence shown here is derived from an EMBL/GenBank/DDBJ whole genome shotgun (WGS) entry which is preliminary data.</text>
</comment>
<organism evidence="2 3">
    <name type="scientific">Scomber scombrus</name>
    <name type="common">Atlantic mackerel</name>
    <name type="synonym">Scomber vernalis</name>
    <dbReference type="NCBI Taxonomy" id="13677"/>
    <lineage>
        <taxon>Eukaryota</taxon>
        <taxon>Metazoa</taxon>
        <taxon>Chordata</taxon>
        <taxon>Craniata</taxon>
        <taxon>Vertebrata</taxon>
        <taxon>Euteleostomi</taxon>
        <taxon>Actinopterygii</taxon>
        <taxon>Neopterygii</taxon>
        <taxon>Teleostei</taxon>
        <taxon>Neoteleostei</taxon>
        <taxon>Acanthomorphata</taxon>
        <taxon>Pelagiaria</taxon>
        <taxon>Scombriformes</taxon>
        <taxon>Scombridae</taxon>
        <taxon>Scomber</taxon>
    </lineage>
</organism>
<proteinExistence type="predicted"/>
<protein>
    <submittedName>
        <fullName evidence="2">Uncharacterized protein LOC121898093</fullName>
    </submittedName>
</protein>
<feature type="transmembrane region" description="Helical" evidence="1">
    <location>
        <begin position="205"/>
        <end position="232"/>
    </location>
</feature>
<keyword evidence="3" id="KW-1185">Reference proteome</keyword>
<dbReference type="EMBL" id="CAWUFR010000082">
    <property type="protein sequence ID" value="CAK6965367.1"/>
    <property type="molecule type" value="Genomic_DNA"/>
</dbReference>
<evidence type="ECO:0000256" key="1">
    <source>
        <dbReference type="SAM" id="Phobius"/>
    </source>
</evidence>
<keyword evidence="1" id="KW-0812">Transmembrane</keyword>
<dbReference type="Proteomes" id="UP001314229">
    <property type="component" value="Unassembled WGS sequence"/>
</dbReference>
<evidence type="ECO:0000313" key="2">
    <source>
        <dbReference type="EMBL" id="CAK6965367.1"/>
    </source>
</evidence>
<accession>A0AAV1P163</accession>
<dbReference type="AlphaFoldDB" id="A0AAV1P163"/>
<sequence length="293" mass="33392">MDRTRGLHTNDMVEITFDSSCPLIQTFFERITEGQWYLLTSGSPDDTTKILLAQLLLEIQQAATNTLLAVLKNTSVVISEEQVQSKLSETLTQSFAEEDAEQTERNKMLVKVLLGNVISQLVKKAKVSWTPRQSEVIIQNLFKWIWAEVEEADFEITPETLKELGKRRRRCLASQLMVTNGSRGIAQFLGRKCCTSIKTQQLMKLCIVLFFVLFETPILINSALAAPSLWLLSQLTELSEQLHRKDVTNVQLNQGNRLKGHLMSGIEDHMLAFIRRCGMSWRAENTCRHLSKH</sequence>